<keyword evidence="9" id="KW-0812">Transmembrane</keyword>
<evidence type="ECO:0000313" key="11">
    <source>
        <dbReference type="EMBL" id="PYI66926.1"/>
    </source>
</evidence>
<dbReference type="GO" id="GO:0016301">
    <property type="term" value="F:kinase activity"/>
    <property type="evidence" value="ECO:0007669"/>
    <property type="project" value="UniProtKB-KW"/>
</dbReference>
<dbReference type="SMART" id="SM00046">
    <property type="entry name" value="DAGKc"/>
    <property type="match status" value="1"/>
</dbReference>
<dbReference type="PANTHER" id="PTHR12358:SF54">
    <property type="entry name" value="SPHINGOSINE KINASE RELATED PROTEIN"/>
    <property type="match status" value="1"/>
</dbReference>
<keyword evidence="7" id="KW-0444">Lipid biosynthesis</keyword>
<evidence type="ECO:0000256" key="8">
    <source>
        <dbReference type="ARBA" id="ARBA00023264"/>
    </source>
</evidence>
<evidence type="ECO:0000259" key="10">
    <source>
        <dbReference type="PROSITE" id="PS50146"/>
    </source>
</evidence>
<keyword evidence="6" id="KW-0067">ATP-binding</keyword>
<evidence type="ECO:0000256" key="7">
    <source>
        <dbReference type="ARBA" id="ARBA00023209"/>
    </source>
</evidence>
<comment type="caution">
    <text evidence="11">The sequence shown here is derived from an EMBL/GenBank/DDBJ whole genome shotgun (WGS) entry which is preliminary data.</text>
</comment>
<evidence type="ECO:0000256" key="4">
    <source>
        <dbReference type="ARBA" id="ARBA00022741"/>
    </source>
</evidence>
<protein>
    <submittedName>
        <fullName evidence="11">Diacylglycerol kinase</fullName>
    </submittedName>
</protein>
<dbReference type="PROSITE" id="PS50146">
    <property type="entry name" value="DAGK"/>
    <property type="match status" value="1"/>
</dbReference>
<evidence type="ECO:0000256" key="9">
    <source>
        <dbReference type="SAM" id="Phobius"/>
    </source>
</evidence>
<evidence type="ECO:0000256" key="5">
    <source>
        <dbReference type="ARBA" id="ARBA00022777"/>
    </source>
</evidence>
<feature type="transmembrane region" description="Helical" evidence="9">
    <location>
        <begin position="6"/>
        <end position="25"/>
    </location>
</feature>
<keyword evidence="7" id="KW-0594">Phospholipid biosynthesis</keyword>
<comment type="cofactor">
    <cofactor evidence="1">
        <name>Mg(2+)</name>
        <dbReference type="ChEBI" id="CHEBI:18420"/>
    </cofactor>
</comment>
<dbReference type="OrthoDB" id="3171056at2"/>
<keyword evidence="8" id="KW-1208">Phospholipid metabolism</keyword>
<dbReference type="PANTHER" id="PTHR12358">
    <property type="entry name" value="SPHINGOSINE KINASE"/>
    <property type="match status" value="1"/>
</dbReference>
<dbReference type="Proteomes" id="UP000247832">
    <property type="component" value="Unassembled WGS sequence"/>
</dbReference>
<dbReference type="InterPro" id="IPR050187">
    <property type="entry name" value="Lipid_Phosphate_FormReg"/>
</dbReference>
<evidence type="ECO:0000313" key="12">
    <source>
        <dbReference type="Proteomes" id="UP000247832"/>
    </source>
</evidence>
<evidence type="ECO:0000256" key="6">
    <source>
        <dbReference type="ARBA" id="ARBA00022840"/>
    </source>
</evidence>
<keyword evidence="9" id="KW-1133">Transmembrane helix</keyword>
<dbReference type="EMBL" id="QJVD01000012">
    <property type="protein sequence ID" value="PYI66926.1"/>
    <property type="molecule type" value="Genomic_DNA"/>
</dbReference>
<feature type="domain" description="DAGKc" evidence="10">
    <location>
        <begin position="46"/>
        <end position="176"/>
    </location>
</feature>
<dbReference type="SUPFAM" id="SSF111331">
    <property type="entry name" value="NAD kinase/diacylglycerol kinase-like"/>
    <property type="match status" value="1"/>
</dbReference>
<reference evidence="11 12" key="1">
    <citation type="submission" date="2018-05" db="EMBL/GenBank/DDBJ databases">
        <title>Genetic diversity of glacier-inhabiting Cryobacterium bacteria in China and description of Cryobacterium mengkeensis sp. nov. and Arthrobacter glacialis sp. nov.</title>
        <authorList>
            <person name="Liu Q."/>
            <person name="Xin Y.-H."/>
        </authorList>
    </citation>
    <scope>NUCLEOTIDE SEQUENCE [LARGE SCALE GENOMIC DNA]</scope>
    <source>
        <strain evidence="11 12">LI2</strain>
    </source>
</reference>
<comment type="similarity">
    <text evidence="2">Belongs to the diacylglycerol/lipid kinase family.</text>
</comment>
<keyword evidence="12" id="KW-1185">Reference proteome</keyword>
<evidence type="ECO:0000256" key="3">
    <source>
        <dbReference type="ARBA" id="ARBA00022679"/>
    </source>
</evidence>
<name>A0A2V5LX93_9MICC</name>
<dbReference type="InterPro" id="IPR017438">
    <property type="entry name" value="ATP-NAD_kinase_N"/>
</dbReference>
<dbReference type="InterPro" id="IPR001206">
    <property type="entry name" value="Diacylglycerol_kinase_cat_dom"/>
</dbReference>
<dbReference type="InterPro" id="IPR016064">
    <property type="entry name" value="NAD/diacylglycerol_kinase_sf"/>
</dbReference>
<organism evidence="11 12">
    <name type="scientific">Arthrobacter livingstonensis</name>
    <dbReference type="NCBI Taxonomy" id="670078"/>
    <lineage>
        <taxon>Bacteria</taxon>
        <taxon>Bacillati</taxon>
        <taxon>Actinomycetota</taxon>
        <taxon>Actinomycetes</taxon>
        <taxon>Micrococcales</taxon>
        <taxon>Micrococcaceae</taxon>
        <taxon>Arthrobacter</taxon>
    </lineage>
</organism>
<dbReference type="AlphaFoldDB" id="A0A2V5LX93"/>
<keyword evidence="9" id="KW-0472">Membrane</keyword>
<dbReference type="Pfam" id="PF00781">
    <property type="entry name" value="DAGK_cat"/>
    <property type="match status" value="1"/>
</dbReference>
<keyword evidence="7" id="KW-0443">Lipid metabolism</keyword>
<dbReference type="Pfam" id="PF19279">
    <property type="entry name" value="YegS_C"/>
    <property type="match status" value="1"/>
</dbReference>
<dbReference type="GO" id="GO:0008654">
    <property type="term" value="P:phospholipid biosynthetic process"/>
    <property type="evidence" value="ECO:0007669"/>
    <property type="project" value="UniProtKB-KW"/>
</dbReference>
<evidence type="ECO:0000256" key="1">
    <source>
        <dbReference type="ARBA" id="ARBA00001946"/>
    </source>
</evidence>
<gene>
    <name evidence="11" type="ORF">CVV68_12595</name>
</gene>
<dbReference type="Gene3D" id="2.60.200.40">
    <property type="match status" value="1"/>
</dbReference>
<sequence>MPTEVLITVIVAAVLLAAGFSWLGVRKLAHKHTRSAAAESPHKIHAAAQKVAFIYNPTKSGAAAAKTLLLRSTTLAGWPEPLFLETTAADPGHAMARQALAAKSDVVIVGGGDGTVRAVGQELRRTEVPLAIIPLGTGNLLARNLNLDINDVAANVQVALFGHQRHIDAGLMETEDEVTGAVSQQSFMVIAGLGMDAEVMNDTNSKLKESLGWLAYSEAGLRHMAGRRKKVSIALDDQPPQQRKVRSVMFANCGLLPGGIDFVPGALIDDGVLDVVVVSPRSAIGWIAMAGKIAFQHKGGFPVIDFYRSKKLVIRTVMPVETQVDGDPSGSATVVRVSVEHQAVLVRVAAPNNPA</sequence>
<dbReference type="GO" id="GO:0005524">
    <property type="term" value="F:ATP binding"/>
    <property type="evidence" value="ECO:0007669"/>
    <property type="project" value="UniProtKB-KW"/>
</dbReference>
<proteinExistence type="inferred from homology"/>
<keyword evidence="5 11" id="KW-0418">Kinase</keyword>
<evidence type="ECO:0000256" key="2">
    <source>
        <dbReference type="ARBA" id="ARBA00005983"/>
    </source>
</evidence>
<dbReference type="InterPro" id="IPR045540">
    <property type="entry name" value="YegS/DAGK_C"/>
</dbReference>
<keyword evidence="3" id="KW-0808">Transferase</keyword>
<dbReference type="Gene3D" id="3.40.50.10330">
    <property type="entry name" value="Probable inorganic polyphosphate/atp-NAD kinase, domain 1"/>
    <property type="match status" value="1"/>
</dbReference>
<dbReference type="RefSeq" id="WP_110501356.1">
    <property type="nucleotide sequence ID" value="NZ_QJVD01000012.1"/>
</dbReference>
<keyword evidence="4" id="KW-0547">Nucleotide-binding</keyword>
<accession>A0A2V5LX93</accession>